<feature type="compositionally biased region" description="Basic and acidic residues" evidence="1">
    <location>
        <begin position="235"/>
        <end position="244"/>
    </location>
</feature>
<proteinExistence type="predicted"/>
<dbReference type="WBParaSite" id="HNAJ_0000485401-mRNA-1">
    <property type="protein sequence ID" value="HNAJ_0000485401-mRNA-1"/>
    <property type="gene ID" value="HNAJ_0000485401"/>
</dbReference>
<protein>
    <submittedName>
        <fullName evidence="4">Zasp-like motif domain-containing protein</fullName>
    </submittedName>
</protein>
<gene>
    <name evidence="2" type="ORF">HNAJ_LOCUS4854</name>
</gene>
<evidence type="ECO:0000313" key="2">
    <source>
        <dbReference type="EMBL" id="VDO00714.1"/>
    </source>
</evidence>
<feature type="compositionally biased region" description="Basic and acidic residues" evidence="1">
    <location>
        <begin position="206"/>
        <end position="227"/>
    </location>
</feature>
<evidence type="ECO:0000313" key="4">
    <source>
        <dbReference type="WBParaSite" id="HNAJ_0000485401-mRNA-1"/>
    </source>
</evidence>
<organism evidence="4">
    <name type="scientific">Rodentolepis nana</name>
    <name type="common">Dwarf tapeworm</name>
    <name type="synonym">Hymenolepis nana</name>
    <dbReference type="NCBI Taxonomy" id="102285"/>
    <lineage>
        <taxon>Eukaryota</taxon>
        <taxon>Metazoa</taxon>
        <taxon>Spiralia</taxon>
        <taxon>Lophotrochozoa</taxon>
        <taxon>Platyhelminthes</taxon>
        <taxon>Cestoda</taxon>
        <taxon>Eucestoda</taxon>
        <taxon>Cyclophyllidea</taxon>
        <taxon>Hymenolepididae</taxon>
        <taxon>Rodentolepis</taxon>
    </lineage>
</organism>
<evidence type="ECO:0000256" key="1">
    <source>
        <dbReference type="SAM" id="MobiDB-lite"/>
    </source>
</evidence>
<dbReference type="EMBL" id="UZAE01003735">
    <property type="protein sequence ID" value="VDO00714.1"/>
    <property type="molecule type" value="Genomic_DNA"/>
</dbReference>
<dbReference type="STRING" id="102285.A0A0R3TCR5"/>
<reference evidence="4" key="1">
    <citation type="submission" date="2017-02" db="UniProtKB">
        <authorList>
            <consortium name="WormBaseParasite"/>
        </authorList>
    </citation>
    <scope>IDENTIFICATION</scope>
</reference>
<feature type="region of interest" description="Disordered" evidence="1">
    <location>
        <begin position="44"/>
        <end position="73"/>
    </location>
</feature>
<feature type="region of interest" description="Disordered" evidence="1">
    <location>
        <begin position="95"/>
        <end position="127"/>
    </location>
</feature>
<name>A0A0R3TCR5_RODNA</name>
<dbReference type="AlphaFoldDB" id="A0A0R3TCR5"/>
<sequence length="244" mass="27972">MSLFQFQRAYSASPFGERMGSESVPALPRRGYQTAYLLPKKHAYDAEMPQNAPQPRLTRRGVGGLGESTVGSQTLPTRMRGAVDQRDYVTVASQMPRYGSGSKPHQNDIPEAVSMHSQSDPRRRPIDSFRMISRPDDVFWSTQESHMYQNTSMLDPPFDKVDTRGQRIGPGSRHRPKDQQKPDVEGYPQHSTNSRAQEPPIPRRQWNLEDSNRNVSRDAPLEVEKGKSRFPPHFAQEEKRWQRE</sequence>
<reference evidence="2 3" key="2">
    <citation type="submission" date="2018-11" db="EMBL/GenBank/DDBJ databases">
        <authorList>
            <consortium name="Pathogen Informatics"/>
        </authorList>
    </citation>
    <scope>NUCLEOTIDE SEQUENCE [LARGE SCALE GENOMIC DNA]</scope>
</reference>
<keyword evidence="3" id="KW-1185">Reference proteome</keyword>
<evidence type="ECO:0000313" key="3">
    <source>
        <dbReference type="Proteomes" id="UP000278807"/>
    </source>
</evidence>
<feature type="region of interest" description="Disordered" evidence="1">
    <location>
        <begin position="150"/>
        <end position="244"/>
    </location>
</feature>
<accession>A0A0R3TCR5</accession>
<dbReference type="Proteomes" id="UP000278807">
    <property type="component" value="Unassembled WGS sequence"/>
</dbReference>